<dbReference type="PRINTS" id="PR00420">
    <property type="entry name" value="RNGMNOXGNASE"/>
</dbReference>
<dbReference type="PANTHER" id="PTHR43004:SF19">
    <property type="entry name" value="BINDING MONOOXYGENASE, PUTATIVE (JCVI)-RELATED"/>
    <property type="match status" value="1"/>
</dbReference>
<gene>
    <name evidence="5" type="ORF">SAMN05216270_10266</name>
</gene>
<organism evidence="5 6">
    <name type="scientific">Glycomyces harbinensis</name>
    <dbReference type="NCBI Taxonomy" id="58114"/>
    <lineage>
        <taxon>Bacteria</taxon>
        <taxon>Bacillati</taxon>
        <taxon>Actinomycetota</taxon>
        <taxon>Actinomycetes</taxon>
        <taxon>Glycomycetales</taxon>
        <taxon>Glycomycetaceae</taxon>
        <taxon>Glycomyces</taxon>
    </lineage>
</organism>
<evidence type="ECO:0000256" key="2">
    <source>
        <dbReference type="ARBA" id="ARBA00022630"/>
    </source>
</evidence>
<dbReference type="Pfam" id="PF01494">
    <property type="entry name" value="FAD_binding_3"/>
    <property type="match status" value="1"/>
</dbReference>
<keyword evidence="3" id="KW-0274">FAD</keyword>
<feature type="domain" description="FAD-binding" evidence="4">
    <location>
        <begin position="6"/>
        <end position="334"/>
    </location>
</feature>
<dbReference type="AlphaFoldDB" id="A0A1G6SH86"/>
<accession>A0A1G6SH86</accession>
<evidence type="ECO:0000259" key="4">
    <source>
        <dbReference type="Pfam" id="PF01494"/>
    </source>
</evidence>
<dbReference type="Gene3D" id="3.50.50.60">
    <property type="entry name" value="FAD/NAD(P)-binding domain"/>
    <property type="match status" value="1"/>
</dbReference>
<dbReference type="Pfam" id="PF21274">
    <property type="entry name" value="Rng_hyd_C"/>
    <property type="match status" value="1"/>
</dbReference>
<dbReference type="STRING" id="58114.SAMN05216270_10266"/>
<protein>
    <submittedName>
        <fullName evidence="5">2-polyprenyl-6-methoxyphenol hydroxylase</fullName>
    </submittedName>
</protein>
<keyword evidence="2" id="KW-0285">Flavoprotein</keyword>
<dbReference type="SUPFAM" id="SSF51905">
    <property type="entry name" value="FAD/NAD(P)-binding domain"/>
    <property type="match status" value="1"/>
</dbReference>
<dbReference type="Gene3D" id="3.30.70.2450">
    <property type="match status" value="1"/>
</dbReference>
<dbReference type="InterPro" id="IPR036188">
    <property type="entry name" value="FAD/NAD-bd_sf"/>
</dbReference>
<evidence type="ECO:0000313" key="6">
    <source>
        <dbReference type="Proteomes" id="UP000198949"/>
    </source>
</evidence>
<name>A0A1G6SH86_9ACTN</name>
<dbReference type="GO" id="GO:0071949">
    <property type="term" value="F:FAD binding"/>
    <property type="evidence" value="ECO:0007669"/>
    <property type="project" value="InterPro"/>
</dbReference>
<dbReference type="Gene3D" id="3.40.30.120">
    <property type="match status" value="1"/>
</dbReference>
<evidence type="ECO:0000256" key="3">
    <source>
        <dbReference type="ARBA" id="ARBA00022827"/>
    </source>
</evidence>
<dbReference type="EMBL" id="FNAD01000002">
    <property type="protein sequence ID" value="SDD15526.1"/>
    <property type="molecule type" value="Genomic_DNA"/>
</dbReference>
<sequence length="478" mass="50901">MSVSHTEVIVVGAGPTGLLLAGDLAEAGIAVTVLEKRGAEISNLSRAFAVHARTLETLDARGLADDLFALGGNKLQRLFIFGRATLDLSVLGSRFDCVLMTPQYNVERVLRERAAAAGVDFRFGHEVTGIEQSGGTVTVATDQGDFTASYVVGADGVRSAVREAVGIPFPGESVLRSLMLADVKLADPPAQSPMTNGANGAFCFVSDFQDGCWRVIAWNRENQQDDDAPVDLEEIRTAVKLAFGTDFGMHDQRWASRFHSDERQAPTYRAKGVFLAGDAAHCHSPAGGQGMNTGIQDAANLSWKLAAVLRGADPALLDTYEAERHPVGEAVLRSSGRIIRVAANTSRVARALRGVAIAAALRIKPVMHRLVGEISGIDIRYGHAHDEHRLVGTRAEDVDLADGTRLYEALRGGRFVVLDSAAHESASHDNADAFVANAASASPDDLVRVIRPDGYLGWVGADDPAAIADYLKTRAGKS</sequence>
<dbReference type="InterPro" id="IPR002938">
    <property type="entry name" value="FAD-bd"/>
</dbReference>
<dbReference type="Proteomes" id="UP000198949">
    <property type="component" value="Unassembled WGS sequence"/>
</dbReference>
<dbReference type="InterPro" id="IPR050641">
    <property type="entry name" value="RIFMO-like"/>
</dbReference>
<dbReference type="GO" id="GO:0016709">
    <property type="term" value="F:oxidoreductase activity, acting on paired donors, with incorporation or reduction of molecular oxygen, NAD(P)H as one donor, and incorporation of one atom of oxygen"/>
    <property type="evidence" value="ECO:0007669"/>
    <property type="project" value="UniProtKB-ARBA"/>
</dbReference>
<dbReference type="RefSeq" id="WP_091028896.1">
    <property type="nucleotide sequence ID" value="NZ_FNAD01000002.1"/>
</dbReference>
<evidence type="ECO:0000256" key="1">
    <source>
        <dbReference type="ARBA" id="ARBA00001974"/>
    </source>
</evidence>
<keyword evidence="6" id="KW-1185">Reference proteome</keyword>
<reference evidence="6" key="1">
    <citation type="submission" date="2016-10" db="EMBL/GenBank/DDBJ databases">
        <authorList>
            <person name="Varghese N."/>
            <person name="Submissions S."/>
        </authorList>
    </citation>
    <scope>NUCLEOTIDE SEQUENCE [LARGE SCALE GENOMIC DNA]</scope>
    <source>
        <strain evidence="6">CGMCC 4.3516</strain>
    </source>
</reference>
<comment type="cofactor">
    <cofactor evidence="1">
        <name>FAD</name>
        <dbReference type="ChEBI" id="CHEBI:57692"/>
    </cofactor>
</comment>
<dbReference type="PANTHER" id="PTHR43004">
    <property type="entry name" value="TRK SYSTEM POTASSIUM UPTAKE PROTEIN"/>
    <property type="match status" value="1"/>
</dbReference>
<evidence type="ECO:0000313" key="5">
    <source>
        <dbReference type="EMBL" id="SDD15526.1"/>
    </source>
</evidence>
<proteinExistence type="predicted"/>
<dbReference type="OrthoDB" id="4246007at2"/>